<dbReference type="RefSeq" id="WP_147705718.1">
    <property type="nucleotide sequence ID" value="NZ_VDUY01000008.1"/>
</dbReference>
<feature type="region of interest" description="Disordered" evidence="1">
    <location>
        <begin position="18"/>
        <end position="39"/>
    </location>
</feature>
<evidence type="ECO:0000313" key="3">
    <source>
        <dbReference type="Proteomes" id="UP000321548"/>
    </source>
</evidence>
<protein>
    <submittedName>
        <fullName evidence="2">Uncharacterized protein</fullName>
    </submittedName>
</protein>
<sequence length="102" mass="10501">MAKFTYVEPAFVDGKLIEPGTTVESPTQPASTVSAGEAASLPKAVKIAAGQSGDFVRNRTLADNSAQRDSNRSTHDKAGASHDPSGGNAYAVRPRWSAAGGL</sequence>
<feature type="compositionally biased region" description="Basic and acidic residues" evidence="1">
    <location>
        <begin position="69"/>
        <end position="80"/>
    </location>
</feature>
<dbReference type="AlphaFoldDB" id="A0A5C8NP58"/>
<proteinExistence type="predicted"/>
<organism evidence="2 3">
    <name type="scientific">Zeimonas arvi</name>
    <dbReference type="NCBI Taxonomy" id="2498847"/>
    <lineage>
        <taxon>Bacteria</taxon>
        <taxon>Pseudomonadati</taxon>
        <taxon>Pseudomonadota</taxon>
        <taxon>Betaproteobacteria</taxon>
        <taxon>Burkholderiales</taxon>
        <taxon>Burkholderiaceae</taxon>
        <taxon>Zeimonas</taxon>
    </lineage>
</organism>
<evidence type="ECO:0000256" key="1">
    <source>
        <dbReference type="SAM" id="MobiDB-lite"/>
    </source>
</evidence>
<feature type="region of interest" description="Disordered" evidence="1">
    <location>
        <begin position="58"/>
        <end position="102"/>
    </location>
</feature>
<name>A0A5C8NP58_9BURK</name>
<accession>A0A5C8NP58</accession>
<dbReference type="EMBL" id="VDUY01000008">
    <property type="protein sequence ID" value="TXL63564.1"/>
    <property type="molecule type" value="Genomic_DNA"/>
</dbReference>
<comment type="caution">
    <text evidence="2">The sequence shown here is derived from an EMBL/GenBank/DDBJ whole genome shotgun (WGS) entry which is preliminary data.</text>
</comment>
<evidence type="ECO:0000313" key="2">
    <source>
        <dbReference type="EMBL" id="TXL63564.1"/>
    </source>
</evidence>
<feature type="compositionally biased region" description="Polar residues" evidence="1">
    <location>
        <begin position="22"/>
        <end position="34"/>
    </location>
</feature>
<dbReference type="Proteomes" id="UP000321548">
    <property type="component" value="Unassembled WGS sequence"/>
</dbReference>
<keyword evidence="3" id="KW-1185">Reference proteome</keyword>
<gene>
    <name evidence="2" type="ORF">FHP08_17160</name>
</gene>
<reference evidence="2 3" key="1">
    <citation type="submission" date="2019-06" db="EMBL/GenBank/DDBJ databases">
        <title>Quisquiliibacterium sp. nov., isolated from a maize field.</title>
        <authorList>
            <person name="Lin S.-Y."/>
            <person name="Tsai C.-F."/>
            <person name="Young C.-C."/>
        </authorList>
    </citation>
    <scope>NUCLEOTIDE SEQUENCE [LARGE SCALE GENOMIC DNA]</scope>
    <source>
        <strain evidence="2 3">CC-CFT501</strain>
    </source>
</reference>